<dbReference type="Gene3D" id="1.10.357.10">
    <property type="entry name" value="Tetracycline Repressor, domain 2"/>
    <property type="match status" value="1"/>
</dbReference>
<comment type="caution">
    <text evidence="7">The sequence shown here is derived from an EMBL/GenBank/DDBJ whole genome shotgun (WGS) entry which is preliminary data.</text>
</comment>
<dbReference type="Pfam" id="PF02909">
    <property type="entry name" value="TetR_C_1"/>
    <property type="match status" value="1"/>
</dbReference>
<dbReference type="PRINTS" id="PR00400">
    <property type="entry name" value="TETREPRESSOR"/>
</dbReference>
<organism evidence="7 8">
    <name type="scientific">Leucobacter chromiisoli</name>
    <dbReference type="NCBI Taxonomy" id="2796471"/>
    <lineage>
        <taxon>Bacteria</taxon>
        <taxon>Bacillati</taxon>
        <taxon>Actinomycetota</taxon>
        <taxon>Actinomycetes</taxon>
        <taxon>Micrococcales</taxon>
        <taxon>Microbacteriaceae</taxon>
        <taxon>Leucobacter</taxon>
    </lineage>
</organism>
<keyword evidence="8" id="KW-1185">Reference proteome</keyword>
<evidence type="ECO:0000313" key="8">
    <source>
        <dbReference type="Proteomes" id="UP000608530"/>
    </source>
</evidence>
<evidence type="ECO:0000256" key="2">
    <source>
        <dbReference type="ARBA" id="ARBA00023015"/>
    </source>
</evidence>
<dbReference type="Pfam" id="PF00440">
    <property type="entry name" value="TetR_N"/>
    <property type="match status" value="1"/>
</dbReference>
<evidence type="ECO:0000313" key="7">
    <source>
        <dbReference type="EMBL" id="MBK0419905.1"/>
    </source>
</evidence>
<dbReference type="InterPro" id="IPR001647">
    <property type="entry name" value="HTH_TetR"/>
</dbReference>
<proteinExistence type="predicted"/>
<dbReference type="PANTHER" id="PTHR30055:SF151">
    <property type="entry name" value="TRANSCRIPTIONAL REGULATORY PROTEIN"/>
    <property type="match status" value="1"/>
</dbReference>
<dbReference type="PRINTS" id="PR00455">
    <property type="entry name" value="HTHTETR"/>
</dbReference>
<dbReference type="PANTHER" id="PTHR30055">
    <property type="entry name" value="HTH-TYPE TRANSCRIPTIONAL REGULATOR RUTR"/>
    <property type="match status" value="1"/>
</dbReference>
<evidence type="ECO:0000259" key="6">
    <source>
        <dbReference type="PROSITE" id="PS50977"/>
    </source>
</evidence>
<evidence type="ECO:0000256" key="1">
    <source>
        <dbReference type="ARBA" id="ARBA00022491"/>
    </source>
</evidence>
<dbReference type="InterPro" id="IPR004111">
    <property type="entry name" value="Repressor_TetR_C"/>
</dbReference>
<dbReference type="AlphaFoldDB" id="A0A934Q9T2"/>
<sequence>MTGAGAGPPRRAGRPRTPVLSRATIIETGLRLLDERGSERTGMRDIARELGVRPSALYNHVSGRGDLLAGVRELMGERMDTSAFGSRPWDEALAVWARSYRETFAAHPPTIAVLGATPLAPDSRTSAAYDLVLRALEEAGWPPARALALIVALESFLLGSALDAAADDTMMDPGPRADVPTFSRAYAEHREAARAAGIRPADAAFEAGLAAMLAGFRAELRALVAD</sequence>
<dbReference type="EMBL" id="JAEHOH010000019">
    <property type="protein sequence ID" value="MBK0419905.1"/>
    <property type="molecule type" value="Genomic_DNA"/>
</dbReference>
<reference evidence="7" key="1">
    <citation type="submission" date="2020-12" db="EMBL/GenBank/DDBJ databases">
        <title>Leucobacter sp. CAS1, isolated from Chromium sludge.</title>
        <authorList>
            <person name="Xu Z."/>
        </authorList>
    </citation>
    <scope>NUCLEOTIDE SEQUENCE</scope>
    <source>
        <strain evidence="7">CSA1</strain>
    </source>
</reference>
<dbReference type="InterPro" id="IPR009057">
    <property type="entry name" value="Homeodomain-like_sf"/>
</dbReference>
<protein>
    <submittedName>
        <fullName evidence="7">TetR/AcrR family transcriptional regulator C-terminal domain-containing protein</fullName>
    </submittedName>
</protein>
<evidence type="ECO:0000256" key="3">
    <source>
        <dbReference type="ARBA" id="ARBA00023125"/>
    </source>
</evidence>
<dbReference type="GO" id="GO:0046677">
    <property type="term" value="P:response to antibiotic"/>
    <property type="evidence" value="ECO:0007669"/>
    <property type="project" value="InterPro"/>
</dbReference>
<dbReference type="InterPro" id="IPR036271">
    <property type="entry name" value="Tet_transcr_reg_TetR-rel_C_sf"/>
</dbReference>
<keyword evidence="1" id="KW-0678">Repressor</keyword>
<keyword evidence="3 5" id="KW-0238">DNA-binding</keyword>
<gene>
    <name evidence="7" type="ORF">JD276_12775</name>
</gene>
<keyword evidence="4" id="KW-0804">Transcription</keyword>
<feature type="DNA-binding region" description="H-T-H motif" evidence="5">
    <location>
        <begin position="42"/>
        <end position="61"/>
    </location>
</feature>
<feature type="domain" description="HTH tetR-type" evidence="6">
    <location>
        <begin position="19"/>
        <end position="79"/>
    </location>
</feature>
<dbReference type="RefSeq" id="WP_200116040.1">
    <property type="nucleotide sequence ID" value="NZ_JAEHOH010000019.1"/>
</dbReference>
<dbReference type="PROSITE" id="PS50977">
    <property type="entry name" value="HTH_TETR_2"/>
    <property type="match status" value="1"/>
</dbReference>
<dbReference type="InterPro" id="IPR003012">
    <property type="entry name" value="Tet_transcr_reg_TetR"/>
</dbReference>
<name>A0A934Q9T2_9MICO</name>
<dbReference type="SUPFAM" id="SSF46689">
    <property type="entry name" value="Homeodomain-like"/>
    <property type="match status" value="1"/>
</dbReference>
<evidence type="ECO:0000256" key="5">
    <source>
        <dbReference type="PROSITE-ProRule" id="PRU00335"/>
    </source>
</evidence>
<dbReference type="GO" id="GO:0000976">
    <property type="term" value="F:transcription cis-regulatory region binding"/>
    <property type="evidence" value="ECO:0007669"/>
    <property type="project" value="TreeGrafter"/>
</dbReference>
<keyword evidence="2" id="KW-0805">Transcription regulation</keyword>
<dbReference type="SUPFAM" id="SSF48498">
    <property type="entry name" value="Tetracyclin repressor-like, C-terminal domain"/>
    <property type="match status" value="1"/>
</dbReference>
<dbReference type="InterPro" id="IPR050109">
    <property type="entry name" value="HTH-type_TetR-like_transc_reg"/>
</dbReference>
<dbReference type="Proteomes" id="UP000608530">
    <property type="component" value="Unassembled WGS sequence"/>
</dbReference>
<accession>A0A934Q9T2</accession>
<dbReference type="GO" id="GO:0003700">
    <property type="term" value="F:DNA-binding transcription factor activity"/>
    <property type="evidence" value="ECO:0007669"/>
    <property type="project" value="TreeGrafter"/>
</dbReference>
<dbReference type="GO" id="GO:0045892">
    <property type="term" value="P:negative regulation of DNA-templated transcription"/>
    <property type="evidence" value="ECO:0007669"/>
    <property type="project" value="InterPro"/>
</dbReference>
<evidence type="ECO:0000256" key="4">
    <source>
        <dbReference type="ARBA" id="ARBA00023163"/>
    </source>
</evidence>